<dbReference type="CDD" id="cd04301">
    <property type="entry name" value="NAT_SF"/>
    <property type="match status" value="1"/>
</dbReference>
<dbReference type="EC" id="2.3.1.-" evidence="4"/>
<evidence type="ECO:0000256" key="2">
    <source>
        <dbReference type="ARBA" id="ARBA00023315"/>
    </source>
</evidence>
<name>A0ABU3BFA0_9FLAO</name>
<evidence type="ECO:0000259" key="3">
    <source>
        <dbReference type="PROSITE" id="PS51186"/>
    </source>
</evidence>
<dbReference type="Gene3D" id="3.40.630.30">
    <property type="match status" value="1"/>
</dbReference>
<dbReference type="InterPro" id="IPR016181">
    <property type="entry name" value="Acyl_CoA_acyltransferase"/>
</dbReference>
<reference evidence="4 5" key="1">
    <citation type="submission" date="2023-09" db="EMBL/GenBank/DDBJ databases">
        <authorList>
            <person name="Rey-Velasco X."/>
        </authorList>
    </citation>
    <scope>NUCLEOTIDE SEQUENCE [LARGE SCALE GENOMIC DNA]</scope>
    <source>
        <strain evidence="4 5">P007</strain>
    </source>
</reference>
<dbReference type="PROSITE" id="PS51186">
    <property type="entry name" value="GNAT"/>
    <property type="match status" value="1"/>
</dbReference>
<dbReference type="InterPro" id="IPR000182">
    <property type="entry name" value="GNAT_dom"/>
</dbReference>
<evidence type="ECO:0000313" key="4">
    <source>
        <dbReference type="EMBL" id="MDT0620834.1"/>
    </source>
</evidence>
<dbReference type="EMBL" id="JAVRHU010000001">
    <property type="protein sequence ID" value="MDT0620834.1"/>
    <property type="molecule type" value="Genomic_DNA"/>
</dbReference>
<evidence type="ECO:0000256" key="1">
    <source>
        <dbReference type="ARBA" id="ARBA00022679"/>
    </source>
</evidence>
<gene>
    <name evidence="4" type="ORF">RM520_04300</name>
</gene>
<accession>A0ABU3BFA0</accession>
<keyword evidence="1 4" id="KW-0808">Transferase</keyword>
<dbReference type="Pfam" id="PF00583">
    <property type="entry name" value="Acetyltransf_1"/>
    <property type="match status" value="1"/>
</dbReference>
<keyword evidence="2 4" id="KW-0012">Acyltransferase</keyword>
<feature type="domain" description="N-acetyltransferase" evidence="3">
    <location>
        <begin position="1"/>
        <end position="153"/>
    </location>
</feature>
<protein>
    <submittedName>
        <fullName evidence="4">GNAT family N-acetyltransferase</fullName>
        <ecNumber evidence="4">2.3.1.-</ecNumber>
    </submittedName>
</protein>
<proteinExistence type="predicted"/>
<dbReference type="SUPFAM" id="SSF55729">
    <property type="entry name" value="Acyl-CoA N-acyltransferases (Nat)"/>
    <property type="match status" value="1"/>
</dbReference>
<sequence>MIFRAMLASDWPSVSKIYAEGIATGFGTFESTIPDYGDWDKSHLASCRIVAEELNKVVGWAALSPVSSRCVYGGVAEVSVYIGEGSRGKGVGKALMLQLIEQSEAAGYWTLQSGIFPENPASIKLHEKVGFRFIGKRERVGKTQHGVWKDNLLFEKRSTKVGL</sequence>
<keyword evidence="5" id="KW-1185">Reference proteome</keyword>
<evidence type="ECO:0000313" key="5">
    <source>
        <dbReference type="Proteomes" id="UP001250662"/>
    </source>
</evidence>
<organism evidence="4 5">
    <name type="scientific">Croceitalea vernalis</name>
    <dbReference type="NCBI Taxonomy" id="3075599"/>
    <lineage>
        <taxon>Bacteria</taxon>
        <taxon>Pseudomonadati</taxon>
        <taxon>Bacteroidota</taxon>
        <taxon>Flavobacteriia</taxon>
        <taxon>Flavobacteriales</taxon>
        <taxon>Flavobacteriaceae</taxon>
        <taxon>Croceitalea</taxon>
    </lineage>
</organism>
<dbReference type="RefSeq" id="WP_311387094.1">
    <property type="nucleotide sequence ID" value="NZ_JAVRHU010000001.1"/>
</dbReference>
<comment type="caution">
    <text evidence="4">The sequence shown here is derived from an EMBL/GenBank/DDBJ whole genome shotgun (WGS) entry which is preliminary data.</text>
</comment>
<dbReference type="PANTHER" id="PTHR43072:SF23">
    <property type="entry name" value="UPF0039 PROTEIN C11D3.02C"/>
    <property type="match status" value="1"/>
</dbReference>
<dbReference type="GO" id="GO:0016746">
    <property type="term" value="F:acyltransferase activity"/>
    <property type="evidence" value="ECO:0007669"/>
    <property type="project" value="UniProtKB-KW"/>
</dbReference>
<dbReference type="PANTHER" id="PTHR43072">
    <property type="entry name" value="N-ACETYLTRANSFERASE"/>
    <property type="match status" value="1"/>
</dbReference>
<dbReference type="Proteomes" id="UP001250662">
    <property type="component" value="Unassembled WGS sequence"/>
</dbReference>